<evidence type="ECO:0000259" key="2">
    <source>
        <dbReference type="PROSITE" id="PS50835"/>
    </source>
</evidence>
<dbReference type="InterPro" id="IPR007110">
    <property type="entry name" value="Ig-like_dom"/>
</dbReference>
<protein>
    <recommendedName>
        <fullName evidence="2">Ig-like domain-containing protein</fullName>
    </recommendedName>
</protein>
<dbReference type="Gene3D" id="2.60.40.10">
    <property type="entry name" value="Immunoglobulins"/>
    <property type="match status" value="1"/>
</dbReference>
<keyword evidence="1" id="KW-0472">Membrane</keyword>
<feature type="transmembrane region" description="Helical" evidence="1">
    <location>
        <begin position="138"/>
        <end position="162"/>
    </location>
</feature>
<dbReference type="SUPFAM" id="SSF48726">
    <property type="entry name" value="Immunoglobulin"/>
    <property type="match status" value="1"/>
</dbReference>
<dbReference type="OrthoDB" id="9948163at2759"/>
<dbReference type="OMA" id="FPNGKMV"/>
<gene>
    <name evidence="3" type="ORF">XELAEV_18011302mg</name>
</gene>
<evidence type="ECO:0000313" key="4">
    <source>
        <dbReference type="Proteomes" id="UP000694892"/>
    </source>
</evidence>
<keyword evidence="1" id="KW-1133">Transmembrane helix</keyword>
<dbReference type="PROSITE" id="PS50835">
    <property type="entry name" value="IG_LIKE"/>
    <property type="match status" value="1"/>
</dbReference>
<evidence type="ECO:0000256" key="1">
    <source>
        <dbReference type="SAM" id="Phobius"/>
    </source>
</evidence>
<dbReference type="GO" id="GO:0050868">
    <property type="term" value="P:negative regulation of T cell activation"/>
    <property type="evidence" value="ECO:0007669"/>
    <property type="project" value="InterPro"/>
</dbReference>
<dbReference type="GO" id="GO:0005102">
    <property type="term" value="F:signaling receptor binding"/>
    <property type="evidence" value="ECO:0007669"/>
    <property type="project" value="InterPro"/>
</dbReference>
<dbReference type="Pfam" id="PF07686">
    <property type="entry name" value="V-set"/>
    <property type="match status" value="1"/>
</dbReference>
<dbReference type="InterPro" id="IPR042948">
    <property type="entry name" value="TIGIT"/>
</dbReference>
<dbReference type="InterPro" id="IPR013783">
    <property type="entry name" value="Ig-like_fold"/>
</dbReference>
<keyword evidence="1" id="KW-0812">Transmembrane</keyword>
<dbReference type="Proteomes" id="UP000694892">
    <property type="component" value="Chromosome 2L"/>
</dbReference>
<dbReference type="KEGG" id="xla:108707656"/>
<dbReference type="PANTHER" id="PTHR47734:SF1">
    <property type="entry name" value="T-CELL IMMUNORECEPTOR WITH IG AND ITIM DOMAINS"/>
    <property type="match status" value="1"/>
</dbReference>
<dbReference type="PANTHER" id="PTHR47734">
    <property type="entry name" value="T-CELL IMMUNORECEPTOR WITH IG AND ITIM DOMAINS PROTEIN, TIGIT"/>
    <property type="match status" value="1"/>
</dbReference>
<accession>A0A974DN05</accession>
<sequence>MELPPWAPTAVPPILSLYLWLCFSGVMAGSPLETFNITTTEGIEVTLRCDLPSAEAKIVQVTWDRCNGEDIAYHVIDKGHVVEKFAQRVTLEEEYGIKILNAHRNDSGSYCCIFSTFPNGKMVGKIFLLVREPFEWTVFHYILTVLIPGILLLIFGGALIVFCRKKKSHQSQNIRNQQVSPPARQMALNRVPITRSAEEQQNNMEADYFNVLLYNNPTY</sequence>
<dbReference type="AlphaFoldDB" id="A0A974DN05"/>
<dbReference type="InterPro" id="IPR013106">
    <property type="entry name" value="Ig_V-set"/>
</dbReference>
<organism evidence="3 4">
    <name type="scientific">Xenopus laevis</name>
    <name type="common">African clawed frog</name>
    <dbReference type="NCBI Taxonomy" id="8355"/>
    <lineage>
        <taxon>Eukaryota</taxon>
        <taxon>Metazoa</taxon>
        <taxon>Chordata</taxon>
        <taxon>Craniata</taxon>
        <taxon>Vertebrata</taxon>
        <taxon>Euteleostomi</taxon>
        <taxon>Amphibia</taxon>
        <taxon>Batrachia</taxon>
        <taxon>Anura</taxon>
        <taxon>Pipoidea</taxon>
        <taxon>Pipidae</taxon>
        <taxon>Xenopodinae</taxon>
        <taxon>Xenopus</taxon>
        <taxon>Xenopus</taxon>
    </lineage>
</organism>
<feature type="domain" description="Ig-like" evidence="2">
    <location>
        <begin position="12"/>
        <end position="112"/>
    </location>
</feature>
<name>A0A974DN05_XENLA</name>
<dbReference type="InterPro" id="IPR036179">
    <property type="entry name" value="Ig-like_dom_sf"/>
</dbReference>
<reference evidence="4" key="1">
    <citation type="journal article" date="2016" name="Nature">
        <title>Genome evolution in the allotetraploid frog Xenopus laevis.</title>
        <authorList>
            <person name="Session A.M."/>
            <person name="Uno Y."/>
            <person name="Kwon T."/>
            <person name="Chapman J.A."/>
            <person name="Toyoda A."/>
            <person name="Takahashi S."/>
            <person name="Fukui A."/>
            <person name="Hikosaka A."/>
            <person name="Suzuki A."/>
            <person name="Kondo M."/>
            <person name="van Heeringen S.J."/>
            <person name="Quigley I."/>
            <person name="Heinz S."/>
            <person name="Ogino H."/>
            <person name="Ochi H."/>
            <person name="Hellsten U."/>
            <person name="Lyons J.B."/>
            <person name="Simakov O."/>
            <person name="Putnam N."/>
            <person name="Stites J."/>
            <person name="Kuroki Y."/>
            <person name="Tanaka T."/>
            <person name="Michiue T."/>
            <person name="Watanabe M."/>
            <person name="Bogdanovic O."/>
            <person name="Lister R."/>
            <person name="Georgiou G."/>
            <person name="Paranjpe S.S."/>
            <person name="van Kruijsbergen I."/>
            <person name="Shu S."/>
            <person name="Carlson J."/>
            <person name="Kinoshita T."/>
            <person name="Ohta Y."/>
            <person name="Mawaribuchi S."/>
            <person name="Jenkins J."/>
            <person name="Grimwood J."/>
            <person name="Schmutz J."/>
            <person name="Mitros T."/>
            <person name="Mozaffari S.V."/>
            <person name="Suzuki Y."/>
            <person name="Haramoto Y."/>
            <person name="Yamamoto T.S."/>
            <person name="Takagi C."/>
            <person name="Heald R."/>
            <person name="Miller K."/>
            <person name="Haudenschild C."/>
            <person name="Kitzman J."/>
            <person name="Nakayama T."/>
            <person name="Izutsu Y."/>
            <person name="Robert J."/>
            <person name="Fortriede J."/>
            <person name="Burns K."/>
            <person name="Lotay V."/>
            <person name="Karimi K."/>
            <person name="Yasuoka Y."/>
            <person name="Dichmann D.S."/>
            <person name="Flajnik M.F."/>
            <person name="Houston D.W."/>
            <person name="Shendure J."/>
            <person name="DuPasquier L."/>
            <person name="Vize P.D."/>
            <person name="Zorn A.M."/>
            <person name="Ito M."/>
            <person name="Marcotte E.M."/>
            <person name="Wallingford J.B."/>
            <person name="Ito Y."/>
            <person name="Asashima M."/>
            <person name="Ueno N."/>
            <person name="Matsuda Y."/>
            <person name="Veenstra G.J."/>
            <person name="Fujiyama A."/>
            <person name="Harland R.M."/>
            <person name="Taira M."/>
            <person name="Rokhsar D.S."/>
        </authorList>
    </citation>
    <scope>NUCLEOTIDE SEQUENCE [LARGE SCALE GENOMIC DNA]</scope>
    <source>
        <strain evidence="4">J</strain>
    </source>
</reference>
<evidence type="ECO:0000313" key="3">
    <source>
        <dbReference type="EMBL" id="OCT93627.1"/>
    </source>
</evidence>
<dbReference type="EMBL" id="CM004468">
    <property type="protein sequence ID" value="OCT93627.1"/>
    <property type="molecule type" value="Genomic_DNA"/>
</dbReference>
<proteinExistence type="predicted"/>